<organism evidence="2 3">
    <name type="scientific">Polarella glacialis</name>
    <name type="common">Dinoflagellate</name>
    <dbReference type="NCBI Taxonomy" id="89957"/>
    <lineage>
        <taxon>Eukaryota</taxon>
        <taxon>Sar</taxon>
        <taxon>Alveolata</taxon>
        <taxon>Dinophyceae</taxon>
        <taxon>Suessiales</taxon>
        <taxon>Suessiaceae</taxon>
        <taxon>Polarella</taxon>
    </lineage>
</organism>
<proteinExistence type="predicted"/>
<comment type="caution">
    <text evidence="2">The sequence shown here is derived from an EMBL/GenBank/DDBJ whole genome shotgun (WGS) entry which is preliminary data.</text>
</comment>
<dbReference type="AlphaFoldDB" id="A0A813I0M6"/>
<feature type="signal peptide" evidence="1">
    <location>
        <begin position="1"/>
        <end position="18"/>
    </location>
</feature>
<feature type="non-terminal residue" evidence="2">
    <location>
        <position position="255"/>
    </location>
</feature>
<gene>
    <name evidence="2" type="ORF">PGLA1383_LOCUS57662</name>
</gene>
<dbReference type="EMBL" id="CAJNNV010033327">
    <property type="protein sequence ID" value="CAE8643315.1"/>
    <property type="molecule type" value="Genomic_DNA"/>
</dbReference>
<sequence length="255" mass="29188">VLLVCYFVFYIAQSCGDAEVHRADDLAWILFRRQSGKTKGLPDKLRGVFWFKTDLAPELLMTMDGQDWDEESHTLTIASGGPLSWTHSTGIFGWIYWAMLRMSDFFCAKLYLKFDPDVKLATMPLYMCGYCPVPMGMWWTIQQIDEHNWDRAIYLYSSPHEKSKFSYILTRVIDEHGNKLPQFDEMMQSVTSEQKVTSLQLLNGAPGLPSKPLMQIMNGARGGRICGGRVPWCWGADSEVVASHEYEKCTLRESI</sequence>
<accession>A0A813I0M6</accession>
<keyword evidence="3" id="KW-1185">Reference proteome</keyword>
<dbReference type="Proteomes" id="UP000654075">
    <property type="component" value="Unassembled WGS sequence"/>
</dbReference>
<feature type="chain" id="PRO_5032405485" evidence="1">
    <location>
        <begin position="19"/>
        <end position="255"/>
    </location>
</feature>
<dbReference type="OrthoDB" id="10598840at2759"/>
<evidence type="ECO:0000313" key="3">
    <source>
        <dbReference type="Proteomes" id="UP000654075"/>
    </source>
</evidence>
<keyword evidence="1" id="KW-0732">Signal</keyword>
<protein>
    <submittedName>
        <fullName evidence="2">Uncharacterized protein</fullName>
    </submittedName>
</protein>
<evidence type="ECO:0000313" key="2">
    <source>
        <dbReference type="EMBL" id="CAE8643315.1"/>
    </source>
</evidence>
<evidence type="ECO:0000256" key="1">
    <source>
        <dbReference type="SAM" id="SignalP"/>
    </source>
</evidence>
<name>A0A813I0M6_POLGL</name>
<dbReference type="OMA" id="LDNIATW"/>
<reference evidence="2" key="1">
    <citation type="submission" date="2021-02" db="EMBL/GenBank/DDBJ databases">
        <authorList>
            <person name="Dougan E. K."/>
            <person name="Rhodes N."/>
            <person name="Thang M."/>
            <person name="Chan C."/>
        </authorList>
    </citation>
    <scope>NUCLEOTIDE SEQUENCE</scope>
</reference>